<reference evidence="2" key="1">
    <citation type="journal article" date="2019" name="Int. J. Syst. Evol. Microbiol.">
        <title>The Global Catalogue of Microorganisms (GCM) 10K type strain sequencing project: providing services to taxonomists for standard genome sequencing and annotation.</title>
        <authorList>
            <consortium name="The Broad Institute Genomics Platform"/>
            <consortium name="The Broad Institute Genome Sequencing Center for Infectious Disease"/>
            <person name="Wu L."/>
            <person name="Ma J."/>
        </authorList>
    </citation>
    <scope>NUCLEOTIDE SEQUENCE [LARGE SCALE GENOMIC DNA]</scope>
    <source>
        <strain evidence="2">JCM 6833</strain>
    </source>
</reference>
<evidence type="ECO:0000313" key="2">
    <source>
        <dbReference type="Proteomes" id="UP001501509"/>
    </source>
</evidence>
<keyword evidence="2" id="KW-1185">Reference proteome</keyword>
<dbReference type="EMBL" id="BAAATD010000013">
    <property type="protein sequence ID" value="GAA2627305.1"/>
    <property type="molecule type" value="Genomic_DNA"/>
</dbReference>
<name>A0ABP6CVA1_9ACTN</name>
<sequence>MQCCTPSKLDALVVAARAVDELAHDVHVADVPGGLLDHVDEHPAQRHPLAALVGAELLEAELLDDLVRGRAGVEGEDFGRGLAGVDAQVGVLVIVVERELLVLLPERVGEPPVLDGPPDA</sequence>
<dbReference type="Proteomes" id="UP001501509">
    <property type="component" value="Unassembled WGS sequence"/>
</dbReference>
<proteinExistence type="predicted"/>
<organism evidence="1 2">
    <name type="scientific">Actinomadura fulvescens</name>
    <dbReference type="NCBI Taxonomy" id="46160"/>
    <lineage>
        <taxon>Bacteria</taxon>
        <taxon>Bacillati</taxon>
        <taxon>Actinomycetota</taxon>
        <taxon>Actinomycetes</taxon>
        <taxon>Streptosporangiales</taxon>
        <taxon>Thermomonosporaceae</taxon>
        <taxon>Actinomadura</taxon>
    </lineage>
</organism>
<protein>
    <submittedName>
        <fullName evidence="1">Uncharacterized protein</fullName>
    </submittedName>
</protein>
<accession>A0ABP6CVA1</accession>
<gene>
    <name evidence="1" type="ORF">GCM10010411_75510</name>
</gene>
<evidence type="ECO:0000313" key="1">
    <source>
        <dbReference type="EMBL" id="GAA2627305.1"/>
    </source>
</evidence>
<comment type="caution">
    <text evidence="1">The sequence shown here is derived from an EMBL/GenBank/DDBJ whole genome shotgun (WGS) entry which is preliminary data.</text>
</comment>